<dbReference type="InterPro" id="IPR000897">
    <property type="entry name" value="SRP54_GTPase_dom"/>
</dbReference>
<evidence type="ECO:0000256" key="11">
    <source>
        <dbReference type="ARBA" id="ARBA00023225"/>
    </source>
</evidence>
<evidence type="ECO:0000256" key="1">
    <source>
        <dbReference type="ARBA" id="ARBA00004413"/>
    </source>
</evidence>
<evidence type="ECO:0000256" key="4">
    <source>
        <dbReference type="ARBA" id="ARBA00022448"/>
    </source>
</evidence>
<comment type="function">
    <text evidence="12">Necessary for flagellar biosynthesis. May be involved in translocation of the flagellum.</text>
</comment>
<evidence type="ECO:0000256" key="7">
    <source>
        <dbReference type="ARBA" id="ARBA00022795"/>
    </source>
</evidence>
<dbReference type="NCBIfam" id="TIGR03499">
    <property type="entry name" value="FlhF"/>
    <property type="match status" value="1"/>
</dbReference>
<evidence type="ECO:0000256" key="5">
    <source>
        <dbReference type="ARBA" id="ARBA00022475"/>
    </source>
</evidence>
<evidence type="ECO:0000256" key="2">
    <source>
        <dbReference type="ARBA" id="ARBA00008531"/>
    </source>
</evidence>
<dbReference type="PANTHER" id="PTHR43134:SF3">
    <property type="entry name" value="FLAGELLAR BIOSYNTHESIS PROTEIN FLHF"/>
    <property type="match status" value="1"/>
</dbReference>
<feature type="domain" description="AAA+ ATPase" evidence="15">
    <location>
        <begin position="320"/>
        <end position="501"/>
    </location>
</feature>
<evidence type="ECO:0000256" key="14">
    <source>
        <dbReference type="SAM" id="MobiDB-lite"/>
    </source>
</evidence>
<keyword evidence="4" id="KW-0813">Transport</keyword>
<dbReference type="FunFam" id="3.40.50.300:FF:000695">
    <property type="entry name" value="Flagellar biosynthesis regulator FlhF"/>
    <property type="match status" value="1"/>
</dbReference>
<reference evidence="17 18" key="1">
    <citation type="submission" date="2018-06" db="EMBL/GenBank/DDBJ databases">
        <authorList>
            <consortium name="Pathogen Informatics"/>
            <person name="Doyle S."/>
        </authorList>
    </citation>
    <scope>NUCLEOTIDE SEQUENCE [LARGE SCALE GENOMIC DNA]</scope>
    <source>
        <strain evidence="17 18">NCTC13093</strain>
    </source>
</reference>
<comment type="subcellular location">
    <subcellularLocation>
        <location evidence="1">Cell membrane</location>
        <topology evidence="1">Peripheral membrane protein</topology>
        <orientation evidence="1">Cytoplasmic side</orientation>
    </subcellularLocation>
</comment>
<dbReference type="OrthoDB" id="9778554at2"/>
<dbReference type="GO" id="GO:0005047">
    <property type="term" value="F:signal recognition particle binding"/>
    <property type="evidence" value="ECO:0007669"/>
    <property type="project" value="TreeGrafter"/>
</dbReference>
<keyword evidence="7" id="KW-1005">Bacterial flagellum biogenesis</keyword>
<keyword evidence="9" id="KW-0342">GTP-binding</keyword>
<evidence type="ECO:0000256" key="9">
    <source>
        <dbReference type="ARBA" id="ARBA00023134"/>
    </source>
</evidence>
<keyword evidence="6" id="KW-0547">Nucleotide-binding</keyword>
<feature type="domain" description="SRP54-type proteins GTP-binding" evidence="16">
    <location>
        <begin position="321"/>
        <end position="514"/>
    </location>
</feature>
<evidence type="ECO:0000256" key="6">
    <source>
        <dbReference type="ARBA" id="ARBA00022741"/>
    </source>
</evidence>
<feature type="compositionally biased region" description="Basic and acidic residues" evidence="14">
    <location>
        <begin position="204"/>
        <end position="225"/>
    </location>
</feature>
<dbReference type="InterPro" id="IPR047040">
    <property type="entry name" value="FlhF__GTPase_dom"/>
</dbReference>
<organism evidence="17 18">
    <name type="scientific">Anaerobiospirillum thomasii</name>
    <dbReference type="NCBI Taxonomy" id="179995"/>
    <lineage>
        <taxon>Bacteria</taxon>
        <taxon>Pseudomonadati</taxon>
        <taxon>Pseudomonadota</taxon>
        <taxon>Gammaproteobacteria</taxon>
        <taxon>Aeromonadales</taxon>
        <taxon>Succinivibrionaceae</taxon>
        <taxon>Anaerobiospirillum</taxon>
    </lineage>
</organism>
<evidence type="ECO:0000256" key="10">
    <source>
        <dbReference type="ARBA" id="ARBA00023136"/>
    </source>
</evidence>
<proteinExistence type="inferred from homology"/>
<evidence type="ECO:0000256" key="3">
    <source>
        <dbReference type="ARBA" id="ARBA00014919"/>
    </source>
</evidence>
<keyword evidence="17" id="KW-0282">Flagellum</keyword>
<keyword evidence="17" id="KW-0966">Cell projection</keyword>
<dbReference type="GO" id="GO:0044781">
    <property type="term" value="P:bacterial-type flagellum organization"/>
    <property type="evidence" value="ECO:0007669"/>
    <property type="project" value="UniProtKB-UniRule"/>
</dbReference>
<dbReference type="SMART" id="SM00382">
    <property type="entry name" value="AAA"/>
    <property type="match status" value="1"/>
</dbReference>
<dbReference type="InterPro" id="IPR003593">
    <property type="entry name" value="AAA+_ATPase"/>
</dbReference>
<keyword evidence="11" id="KW-1006">Bacterial flagellum protein export</keyword>
<dbReference type="GO" id="GO:0015031">
    <property type="term" value="P:protein transport"/>
    <property type="evidence" value="ECO:0007669"/>
    <property type="project" value="UniProtKB-KW"/>
</dbReference>
<dbReference type="Gene3D" id="3.40.50.300">
    <property type="entry name" value="P-loop containing nucleotide triphosphate hydrolases"/>
    <property type="match status" value="1"/>
</dbReference>
<accession>A0A2X0V5V5</accession>
<dbReference type="PANTHER" id="PTHR43134">
    <property type="entry name" value="SIGNAL RECOGNITION PARTICLE RECEPTOR SUBUNIT ALPHA"/>
    <property type="match status" value="1"/>
</dbReference>
<dbReference type="Pfam" id="PF00448">
    <property type="entry name" value="SRP54"/>
    <property type="match status" value="1"/>
</dbReference>
<dbReference type="GO" id="GO:0006614">
    <property type="term" value="P:SRP-dependent cotranslational protein targeting to membrane"/>
    <property type="evidence" value="ECO:0007669"/>
    <property type="project" value="UniProtKB-UniRule"/>
</dbReference>
<dbReference type="InterPro" id="IPR027417">
    <property type="entry name" value="P-loop_NTPase"/>
</dbReference>
<keyword evidence="17" id="KW-0969">Cilium</keyword>
<dbReference type="RefSeq" id="WP_113743993.1">
    <property type="nucleotide sequence ID" value="NZ_UAPU01000007.1"/>
</dbReference>
<name>A0A2X0V5V5_9GAMM</name>
<dbReference type="SMART" id="SM00962">
    <property type="entry name" value="SRP54"/>
    <property type="match status" value="1"/>
</dbReference>
<keyword evidence="10" id="KW-0472">Membrane</keyword>
<gene>
    <name evidence="17" type="primary">flhF</name>
    <name evidence="17" type="ORF">NCTC13093_01250</name>
</gene>
<evidence type="ECO:0000259" key="16">
    <source>
        <dbReference type="SMART" id="SM00962"/>
    </source>
</evidence>
<evidence type="ECO:0000256" key="13">
    <source>
        <dbReference type="NCBIfam" id="TIGR03499"/>
    </source>
</evidence>
<dbReference type="EMBL" id="UAPV01000001">
    <property type="protein sequence ID" value="SPT69859.1"/>
    <property type="molecule type" value="Genomic_DNA"/>
</dbReference>
<feature type="region of interest" description="Disordered" evidence="14">
    <location>
        <begin position="160"/>
        <end position="225"/>
    </location>
</feature>
<dbReference type="GO" id="GO:0005525">
    <property type="term" value="F:GTP binding"/>
    <property type="evidence" value="ECO:0007669"/>
    <property type="project" value="UniProtKB-UniRule"/>
</dbReference>
<evidence type="ECO:0000313" key="17">
    <source>
        <dbReference type="EMBL" id="SPT69859.1"/>
    </source>
</evidence>
<comment type="similarity">
    <text evidence="2">Belongs to the GTP-binding SRP family.</text>
</comment>
<evidence type="ECO:0000256" key="8">
    <source>
        <dbReference type="ARBA" id="ARBA00022927"/>
    </source>
</evidence>
<dbReference type="GO" id="GO:0005886">
    <property type="term" value="C:plasma membrane"/>
    <property type="evidence" value="ECO:0007669"/>
    <property type="project" value="UniProtKB-SubCell"/>
</dbReference>
<dbReference type="GO" id="GO:0003924">
    <property type="term" value="F:GTPase activity"/>
    <property type="evidence" value="ECO:0007669"/>
    <property type="project" value="UniProtKB-UniRule"/>
</dbReference>
<dbReference type="Proteomes" id="UP000250086">
    <property type="component" value="Unassembled WGS sequence"/>
</dbReference>
<sequence>MKLKRFVAKDMREALVKIKDELGPDAVIMSNKRIDDGVEIVAGVSTINDSLTQKVKQVQRNDMLKDRESLEQILKMAKARRESRKVLADDSVSISSAGATRALDDINASLESLKNARQQDVSEEDNSLDAFLDSVRNAPNVKNDRTDKFANSLVEILERQQNDAKKTADGAASQKTVAGSPFQEPPPSLSENSEFDSLFKKSRTKLEKEQHENESGIDTYRDKNPQIDDTNIQAVAEEVQVIRKLLQFELAGLMQESRNRQEPVRAMIERLLVSAGFDQDLSSELVSKVSVDASFNFAWRELSDILEKKIIVGNDEIVKQGGVVSLIGPAGVGKTTTLAKIAARFVMRYGPDRLAIVTADHYRIGAFEQVKTYGRIMGCAAFAVKSLNELPEILYTLRDKSLVLVDTAGVGLKDERFGTQIAQLKMQSSLKLKHYLVLPATAHRRVLTQAYNHFSPIGISGLILTKVDESQSLGDAISLSIKQKLPLTYATDGQRVPEDLFVPKSHLMAIKALSYVEDDVAKQIFRQ</sequence>
<evidence type="ECO:0000256" key="12">
    <source>
        <dbReference type="ARBA" id="ARBA00025337"/>
    </source>
</evidence>
<dbReference type="CDD" id="cd17873">
    <property type="entry name" value="FlhF"/>
    <property type="match status" value="1"/>
</dbReference>
<evidence type="ECO:0000313" key="18">
    <source>
        <dbReference type="Proteomes" id="UP000250086"/>
    </source>
</evidence>
<keyword evidence="5" id="KW-1003">Cell membrane</keyword>
<protein>
    <recommendedName>
        <fullName evidence="3 13">Flagellar biosynthesis protein FlhF</fullName>
    </recommendedName>
</protein>
<dbReference type="SUPFAM" id="SSF52540">
    <property type="entry name" value="P-loop containing nucleoside triphosphate hydrolases"/>
    <property type="match status" value="1"/>
</dbReference>
<keyword evidence="18" id="KW-1185">Reference proteome</keyword>
<evidence type="ECO:0000259" key="15">
    <source>
        <dbReference type="SMART" id="SM00382"/>
    </source>
</evidence>
<dbReference type="InterPro" id="IPR020006">
    <property type="entry name" value="FlhF"/>
</dbReference>
<dbReference type="AlphaFoldDB" id="A0A2X0V5V5"/>
<dbReference type="Gene3D" id="1.20.120.1380">
    <property type="entry name" value="Flagellar FlhF biosynthesis protein, N domain"/>
    <property type="match status" value="1"/>
</dbReference>
<keyword evidence="8" id="KW-0653">Protein transport</keyword>